<gene>
    <name evidence="2" type="ORF">AXG93_1335s1160</name>
</gene>
<dbReference type="Proteomes" id="UP000077202">
    <property type="component" value="Unassembled WGS sequence"/>
</dbReference>
<keyword evidence="3" id="KW-1185">Reference proteome</keyword>
<dbReference type="AlphaFoldDB" id="A0A176W6K9"/>
<evidence type="ECO:0000313" key="3">
    <source>
        <dbReference type="Proteomes" id="UP000077202"/>
    </source>
</evidence>
<protein>
    <submittedName>
        <fullName evidence="2">Uncharacterized protein</fullName>
    </submittedName>
</protein>
<name>A0A176W6K9_MARPO</name>
<reference evidence="2" key="1">
    <citation type="submission" date="2016-03" db="EMBL/GenBank/DDBJ databases">
        <title>Mechanisms controlling the formation of the plant cell surface in tip-growing cells are functionally conserved among land plants.</title>
        <authorList>
            <person name="Honkanen S."/>
            <person name="Jones V.A."/>
            <person name="Morieri G."/>
            <person name="Champion C."/>
            <person name="Hetherington A.J."/>
            <person name="Kelly S."/>
            <person name="Saint-Marcoux D."/>
            <person name="Proust H."/>
            <person name="Prescott H."/>
            <person name="Dolan L."/>
        </authorList>
    </citation>
    <scope>NUCLEOTIDE SEQUENCE [LARGE SCALE GENOMIC DNA]</scope>
    <source>
        <tissue evidence="2">Whole gametophyte</tissue>
    </source>
</reference>
<accession>A0A176W6K9</accession>
<comment type="caution">
    <text evidence="2">The sequence shown here is derived from an EMBL/GenBank/DDBJ whole genome shotgun (WGS) entry which is preliminary data.</text>
</comment>
<dbReference type="EMBL" id="LVLJ01001708">
    <property type="protein sequence ID" value="OAE28624.1"/>
    <property type="molecule type" value="Genomic_DNA"/>
</dbReference>
<feature type="region of interest" description="Disordered" evidence="1">
    <location>
        <begin position="1"/>
        <end position="65"/>
    </location>
</feature>
<organism evidence="2 3">
    <name type="scientific">Marchantia polymorpha subsp. ruderalis</name>
    <dbReference type="NCBI Taxonomy" id="1480154"/>
    <lineage>
        <taxon>Eukaryota</taxon>
        <taxon>Viridiplantae</taxon>
        <taxon>Streptophyta</taxon>
        <taxon>Embryophyta</taxon>
        <taxon>Marchantiophyta</taxon>
        <taxon>Marchantiopsida</taxon>
        <taxon>Marchantiidae</taxon>
        <taxon>Marchantiales</taxon>
        <taxon>Marchantiaceae</taxon>
        <taxon>Marchantia</taxon>
    </lineage>
</organism>
<sequence>MHRAGQGRWGWSSHNGKHLGIVSRSEASNQSTKPKETVKKKNPRKQLKTQRKSLKKKSARAMTDMAREDRPSSLYCFWSQGDKSCLNLTMESATPKRFRDDDQGQKSCSTENLRMFGERLRCPTVQKMWTYMMIGSLYSEDRAVSRDVLGVSRIGRAAAHIREESESPEEGLHILPWEWHIDTGDSLVQERSGDTRLQPPRP</sequence>
<feature type="compositionally biased region" description="Basic residues" evidence="1">
    <location>
        <begin position="40"/>
        <end position="59"/>
    </location>
</feature>
<evidence type="ECO:0000313" key="2">
    <source>
        <dbReference type="EMBL" id="OAE28624.1"/>
    </source>
</evidence>
<proteinExistence type="predicted"/>
<evidence type="ECO:0000256" key="1">
    <source>
        <dbReference type="SAM" id="MobiDB-lite"/>
    </source>
</evidence>